<proteinExistence type="predicted"/>
<dbReference type="AlphaFoldDB" id="A0A7N9CR94"/>
<evidence type="ECO:0000313" key="1">
    <source>
        <dbReference type="Ensembl" id="ENSMFAP00000054386.1"/>
    </source>
</evidence>
<reference evidence="1" key="3">
    <citation type="submission" date="2025-09" db="UniProtKB">
        <authorList>
            <consortium name="Ensembl"/>
        </authorList>
    </citation>
    <scope>IDENTIFICATION</scope>
</reference>
<name>A0A7N9CR94_MACFA</name>
<reference evidence="1 2" key="1">
    <citation type="submission" date="2013-03" db="EMBL/GenBank/DDBJ databases">
        <authorList>
            <person name="Warren W."/>
            <person name="Wilson R.K."/>
        </authorList>
    </citation>
    <scope>NUCLEOTIDE SEQUENCE</scope>
</reference>
<reference evidence="1" key="2">
    <citation type="submission" date="2025-08" db="UniProtKB">
        <authorList>
            <consortium name="Ensembl"/>
        </authorList>
    </citation>
    <scope>IDENTIFICATION</scope>
</reference>
<keyword evidence="2" id="KW-1185">Reference proteome</keyword>
<protein>
    <submittedName>
        <fullName evidence="1">Uncharacterized protein</fullName>
    </submittedName>
</protein>
<sequence length="59" mass="6157">LTKSELGKAFVSGIKTSSQLLGRLRQENGVNPGGGACSELRSGHCTAAWATEHDSVSKK</sequence>
<dbReference type="Proteomes" id="UP000233100">
    <property type="component" value="Chromosome 15"/>
</dbReference>
<dbReference type="Ensembl" id="ENSMFAT00000087695.1">
    <property type="protein sequence ID" value="ENSMFAP00000054386.1"/>
    <property type="gene ID" value="ENSMFAG00000059224.1"/>
</dbReference>
<evidence type="ECO:0000313" key="2">
    <source>
        <dbReference type="Proteomes" id="UP000233100"/>
    </source>
</evidence>
<dbReference type="GeneTree" id="ENSGT01150000287244"/>
<accession>A0A7N9CR94</accession>
<organism evidence="1 2">
    <name type="scientific">Macaca fascicularis</name>
    <name type="common">Crab-eating macaque</name>
    <name type="synonym">Cynomolgus monkey</name>
    <dbReference type="NCBI Taxonomy" id="9541"/>
    <lineage>
        <taxon>Eukaryota</taxon>
        <taxon>Metazoa</taxon>
        <taxon>Chordata</taxon>
        <taxon>Craniata</taxon>
        <taxon>Vertebrata</taxon>
        <taxon>Euteleostomi</taxon>
        <taxon>Mammalia</taxon>
        <taxon>Eutheria</taxon>
        <taxon>Euarchontoglires</taxon>
        <taxon>Primates</taxon>
        <taxon>Haplorrhini</taxon>
        <taxon>Catarrhini</taxon>
        <taxon>Cercopithecidae</taxon>
        <taxon>Cercopithecinae</taxon>
        <taxon>Macaca</taxon>
    </lineage>
</organism>